<dbReference type="EMBL" id="LSTO01000001">
    <property type="protein sequence ID" value="OWW21290.1"/>
    <property type="molecule type" value="Genomic_DNA"/>
</dbReference>
<comment type="caution">
    <text evidence="2">The sequence shown here is derived from an EMBL/GenBank/DDBJ whole genome shotgun (WGS) entry which is preliminary data.</text>
</comment>
<evidence type="ECO:0008006" key="4">
    <source>
        <dbReference type="Google" id="ProtNLM"/>
    </source>
</evidence>
<feature type="chain" id="PRO_5012445608" description="DUF4398 domain-containing protein" evidence="1">
    <location>
        <begin position="28"/>
        <end position="311"/>
    </location>
</feature>
<organism evidence="2 3">
    <name type="scientific">Noviherbaspirillum denitrificans</name>
    <dbReference type="NCBI Taxonomy" id="1968433"/>
    <lineage>
        <taxon>Bacteria</taxon>
        <taxon>Pseudomonadati</taxon>
        <taxon>Pseudomonadota</taxon>
        <taxon>Betaproteobacteria</taxon>
        <taxon>Burkholderiales</taxon>
        <taxon>Oxalobacteraceae</taxon>
        <taxon>Noviherbaspirillum</taxon>
    </lineage>
</organism>
<reference evidence="2 3" key="1">
    <citation type="submission" date="2016-02" db="EMBL/GenBank/DDBJ databases">
        <authorList>
            <person name="Wen L."/>
            <person name="He K."/>
            <person name="Yang H."/>
        </authorList>
    </citation>
    <scope>NUCLEOTIDE SEQUENCE [LARGE SCALE GENOMIC DNA]</scope>
    <source>
        <strain evidence="2 3">TSA40</strain>
    </source>
</reference>
<evidence type="ECO:0000256" key="1">
    <source>
        <dbReference type="SAM" id="SignalP"/>
    </source>
</evidence>
<feature type="signal peptide" evidence="1">
    <location>
        <begin position="1"/>
        <end position="27"/>
    </location>
</feature>
<name>A0A254TF82_9BURK</name>
<accession>A0A254TF82</accession>
<evidence type="ECO:0000313" key="2">
    <source>
        <dbReference type="EMBL" id="OWW21290.1"/>
    </source>
</evidence>
<dbReference type="AlphaFoldDB" id="A0A254TF82"/>
<dbReference type="Proteomes" id="UP000197535">
    <property type="component" value="Unassembled WGS sequence"/>
</dbReference>
<sequence length="311" mass="33794">MITQRPLKTVLAALVGALFVQAGAVIAADAPAAPAVEGQQVRPPRAPETKEQVERRLSSVGTLLESSSGAKQVEASGNAQAQAQRAKARDLHKQAEAAYQKGDLPAASRLLDEAAKTMFDGVRQAAPEQVTREKKQRDFDNRLESVKALLTAQKRISSEKKLGAKGAETTAKIETQIRDAQALAAAGKLDEGKAALDKVYVETRASIETMREGDTLVRSLNFATKEEEYHYEVDRNDTHKMLVKVLLEEKRASNPNLESMVQKYVEQAAALRTNAEGMAAKKDYEGAIKVLEDSTKELVRAIRSAGIYIPG</sequence>
<gene>
    <name evidence="2" type="ORF">AYR66_19240</name>
</gene>
<proteinExistence type="predicted"/>
<keyword evidence="1" id="KW-0732">Signal</keyword>
<protein>
    <recommendedName>
        <fullName evidence="4">DUF4398 domain-containing protein</fullName>
    </recommendedName>
</protein>
<evidence type="ECO:0000313" key="3">
    <source>
        <dbReference type="Proteomes" id="UP000197535"/>
    </source>
</evidence>
<dbReference type="RefSeq" id="WP_206047184.1">
    <property type="nucleotide sequence ID" value="NZ_LSTO01000001.1"/>
</dbReference>
<keyword evidence="3" id="KW-1185">Reference proteome</keyword>